<keyword evidence="1" id="KW-1188">Viral release from host cell</keyword>
<dbReference type="Pfam" id="PF10145">
    <property type="entry name" value="PhageMin_Tail"/>
    <property type="match status" value="1"/>
</dbReference>
<dbReference type="Proteomes" id="UP001589643">
    <property type="component" value="Unassembled WGS sequence"/>
</dbReference>
<keyword evidence="2" id="KW-0472">Membrane</keyword>
<feature type="transmembrane region" description="Helical" evidence="2">
    <location>
        <begin position="48"/>
        <end position="67"/>
    </location>
</feature>
<gene>
    <name evidence="4" type="ORF">AB7P39_12090</name>
</gene>
<keyword evidence="5" id="KW-1185">Reference proteome</keyword>
<dbReference type="PANTHER" id="PTHR37813:SF1">
    <property type="entry name" value="FELS-2 PROPHAGE PROTEIN"/>
    <property type="match status" value="1"/>
</dbReference>
<reference evidence="4 5" key="1">
    <citation type="submission" date="2024-08" db="EMBL/GenBank/DDBJ databases">
        <title>Heavy metals resistant antinobacteria isolated from wastewater.</title>
        <authorList>
            <person name="Roman Ponce B."/>
            <person name="Blanco Mercado M.A."/>
            <person name="Avila Aldana I.N."/>
            <person name="Morales Arrieta S."/>
        </authorList>
    </citation>
    <scope>NUCLEOTIDE SEQUENCE [LARGE SCALE GENOMIC DNA]</scope>
    <source>
        <strain evidence="5">sma-1</strain>
    </source>
</reference>
<dbReference type="NCBIfam" id="TIGR01760">
    <property type="entry name" value="tape_meas_TP901"/>
    <property type="match status" value="1"/>
</dbReference>
<evidence type="ECO:0000313" key="4">
    <source>
        <dbReference type="EMBL" id="MFB8893580.1"/>
    </source>
</evidence>
<comment type="caution">
    <text evidence="4">The sequence shown here is derived from an EMBL/GenBank/DDBJ whole genome shotgun (WGS) entry which is preliminary data.</text>
</comment>
<organism evidence="4 5">
    <name type="scientific">Microbacterium plantarum</name>
    <dbReference type="NCBI Taxonomy" id="1816425"/>
    <lineage>
        <taxon>Bacteria</taxon>
        <taxon>Bacillati</taxon>
        <taxon>Actinomycetota</taxon>
        <taxon>Actinomycetes</taxon>
        <taxon>Micrococcales</taxon>
        <taxon>Microbacteriaceae</taxon>
        <taxon>Microbacterium</taxon>
    </lineage>
</organism>
<keyword evidence="2" id="KW-1133">Transmembrane helix</keyword>
<protein>
    <submittedName>
        <fullName evidence="4">Phage tail tape measure protein</fullName>
    </submittedName>
</protein>
<dbReference type="EMBL" id="JBHLHV010000002">
    <property type="protein sequence ID" value="MFB8893580.1"/>
    <property type="molecule type" value="Genomic_DNA"/>
</dbReference>
<feature type="transmembrane region" description="Helical" evidence="2">
    <location>
        <begin position="387"/>
        <end position="409"/>
    </location>
</feature>
<proteinExistence type="predicted"/>
<dbReference type="RefSeq" id="WP_378719261.1">
    <property type="nucleotide sequence ID" value="NZ_JBHLHV010000002.1"/>
</dbReference>
<name>A0ABV5EUD3_9MICO</name>
<evidence type="ECO:0000256" key="1">
    <source>
        <dbReference type="ARBA" id="ARBA00022612"/>
    </source>
</evidence>
<feature type="domain" description="Phage tail tape measure protein" evidence="3">
    <location>
        <begin position="96"/>
        <end position="295"/>
    </location>
</feature>
<dbReference type="InterPro" id="IPR010090">
    <property type="entry name" value="Phage_tape_meas"/>
</dbReference>
<feature type="transmembrane region" description="Helical" evidence="2">
    <location>
        <begin position="429"/>
        <end position="451"/>
    </location>
</feature>
<keyword evidence="2" id="KW-0812">Transmembrane</keyword>
<accession>A0ABV5EUD3</accession>
<evidence type="ECO:0000256" key="2">
    <source>
        <dbReference type="SAM" id="Phobius"/>
    </source>
</evidence>
<evidence type="ECO:0000313" key="5">
    <source>
        <dbReference type="Proteomes" id="UP001589643"/>
    </source>
</evidence>
<sequence length="891" mass="91857">MADRSVAVRLSLLATGYMSGMDQVAQKTAKTGTELEKLQQKKQVLTDLGGLALGFGAAAAAGVALAVSRFAEFDQQMSNVQAATHETSANMDLLRAAAIEAGSSTVYSASEAAGAVEELAKAGVSTADVLAGALSGSLDLAAAGELGVARAAEITSTALNQFGLSGDQASHVADVLAAGAGKAMGSVEDLANGLKFVGPVANAMGVSLEETTGVLAMFAQQGIIGEQAGTSLRGVLSSLTSPSAQARKEIERLGLTLYDSQGNFLGLENAAGELSRAYSNMDGASRDASLGIIFGRETVTAATALYRAGAKGVDEWTAAVDDSGYAAKTARDRLDNLAGDLEALSGAMDAALIQTGSGANDALRELVQSLTGLIDMYNDLPEPVQQAVLAIGGGTAAILLAGGAAFTTVPKFLEMKATMDAAGVSMKGVAVGAGVAGLALGGLFMVVGELARRHAEAQAKARAYADTLEEGTDKLTNASRDLAKENLAAEQSWLWMSRGSAYDAAEKLGLSLDTVTDAAMLNADALREIDDVLKAGEGSQEAAQRLADKLGISLTDVSSASTLVAEAIAGENGSIEEAIRVKEQVNSVTDDQVGATKTAADAYLESAQQVGGLNDQLTQLIDTINEANGVGQDAITANLDYQNAIAKVDETITKAREGQEGYALTLDTGTQAGRDNLDMLVDLASKSQDAAQAQFDTTQNTDEFRQALVNGRDDLIRRAQDLGYSADEANRLADRIYAIPTDRQFEVIGQTKQATDAVMAVKSMIDSLPWTRTVKIKVWTESVSSFVGDLQDIYGNVEGHATGGPVYGPGTGTSDSVLRRLSNGEHVVTAAEVNAAGGHGAVAAWRSAVLGAGAGSLTREAVGTADSQDQIIRTHRPRPAIFAAFDKGKAL</sequence>
<dbReference type="PANTHER" id="PTHR37813">
    <property type="entry name" value="FELS-2 PROPHAGE PROTEIN"/>
    <property type="match status" value="1"/>
</dbReference>
<evidence type="ECO:0000259" key="3">
    <source>
        <dbReference type="Pfam" id="PF10145"/>
    </source>
</evidence>